<reference evidence="1" key="2">
    <citation type="submission" date="2025-03" db="EMBL/GenBank/DDBJ databases">
        <authorList>
            <consortium name="ELIXIR-Norway"/>
            <consortium name="Elixir Norway"/>
        </authorList>
    </citation>
    <scope>NUCLEOTIDE SEQUENCE</scope>
</reference>
<sequence length="113" mass="12569">MYSSLYLLIPKLLISLSSCLFRASLLPQMVKHLPAMQETQVPSLGQENPLEKGMATDSSIIVWRIPGTEEPGRLQSQGLQRIGHNRATNTFTACFPLGNHKHVFYVCESVSVL</sequence>
<accession>A0AC59ZR55</accession>
<dbReference type="Proteomes" id="UP001162501">
    <property type="component" value="Chromosome 33"/>
</dbReference>
<gene>
    <name evidence="1" type="ORF">MRATA1EN22A_LOCUS21609</name>
</gene>
<organism evidence="1 2">
    <name type="scientific">Rangifer tarandus platyrhynchus</name>
    <name type="common">Svalbard reindeer</name>
    <dbReference type="NCBI Taxonomy" id="3082113"/>
    <lineage>
        <taxon>Eukaryota</taxon>
        <taxon>Metazoa</taxon>
        <taxon>Chordata</taxon>
        <taxon>Craniata</taxon>
        <taxon>Vertebrata</taxon>
        <taxon>Euteleostomi</taxon>
        <taxon>Mammalia</taxon>
        <taxon>Eutheria</taxon>
        <taxon>Laurasiatheria</taxon>
        <taxon>Artiodactyla</taxon>
        <taxon>Ruminantia</taxon>
        <taxon>Pecora</taxon>
        <taxon>Cervidae</taxon>
        <taxon>Odocoileinae</taxon>
        <taxon>Rangifer</taxon>
    </lineage>
</organism>
<evidence type="ECO:0000313" key="1">
    <source>
        <dbReference type="EMBL" id="CAN0490661.1"/>
    </source>
</evidence>
<proteinExistence type="predicted"/>
<evidence type="ECO:0000313" key="2">
    <source>
        <dbReference type="Proteomes" id="UP001162501"/>
    </source>
</evidence>
<name>A0AC59ZR55_RANTA</name>
<dbReference type="EMBL" id="OX596117">
    <property type="protein sequence ID" value="CAN0490661.1"/>
    <property type="molecule type" value="Genomic_DNA"/>
</dbReference>
<reference evidence="1" key="1">
    <citation type="submission" date="2023-05" db="EMBL/GenBank/DDBJ databases">
        <authorList>
            <consortium name="ELIXIR-Norway"/>
        </authorList>
    </citation>
    <scope>NUCLEOTIDE SEQUENCE</scope>
</reference>
<protein>
    <submittedName>
        <fullName evidence="1">Uncharacterized protein</fullName>
    </submittedName>
</protein>